<comment type="similarity">
    <text evidence="3">Belongs to the FdhD family.</text>
</comment>
<dbReference type="EMBL" id="CAIZ01000086">
    <property type="protein sequence ID" value="CCH69541.1"/>
    <property type="molecule type" value="Genomic_DNA"/>
</dbReference>
<evidence type="ECO:0000256" key="2">
    <source>
        <dbReference type="ARBA" id="ARBA00023150"/>
    </source>
</evidence>
<comment type="function">
    <text evidence="3">Required for formate dehydrogenase (FDH) activity. Acts as a sulfur carrier protein that transfers sulfur from IscS to the molybdenum cofactor prior to its insertion into FDH.</text>
</comment>
<reference evidence="4 5" key="1">
    <citation type="journal article" date="2013" name="ISME J.">
        <title>A metabolic model for members of the genus Tetrasphaera involved in enhanced biological phosphorus removal.</title>
        <authorList>
            <person name="Kristiansen R."/>
            <person name="Nguyen H.T.T."/>
            <person name="Saunders A.M."/>
            <person name="Nielsen J.L."/>
            <person name="Wimmer R."/>
            <person name="Le V.Q."/>
            <person name="McIlroy S.J."/>
            <person name="Petrovski S."/>
            <person name="Seviour R.J."/>
            <person name="Calteau A."/>
            <person name="Nielsen K.L."/>
            <person name="Nielsen P.H."/>
        </authorList>
    </citation>
    <scope>NUCLEOTIDE SEQUENCE [LARGE SCALE GENOMIC DNA]</scope>
    <source>
        <strain evidence="4 5">Lp2</strain>
    </source>
</reference>
<evidence type="ECO:0000256" key="3">
    <source>
        <dbReference type="HAMAP-Rule" id="MF_00187"/>
    </source>
</evidence>
<dbReference type="HAMAP" id="MF_00187">
    <property type="entry name" value="FdhD"/>
    <property type="match status" value="1"/>
</dbReference>
<dbReference type="PIRSF" id="PIRSF015626">
    <property type="entry name" value="FdhD"/>
    <property type="match status" value="1"/>
</dbReference>
<dbReference type="Gene3D" id="3.40.140.10">
    <property type="entry name" value="Cytidine Deaminase, domain 2"/>
    <property type="match status" value="1"/>
</dbReference>
<sequence length="284" mass="29780">MGRVTTRVPRLRVDVGSGVESSRPDTVLVEEPLEVRVEGEALATTMRTPGDDFDYAIGHLLTEGLIHSAHEVAAMMHCTDVDASGVATFNVVDVTLRPGGHLRARPRARTETMTSACGVCGSQSVDDVRSALRYAAEPGRARISPAVVAGLPDTLRSAQKTFERTGGAHAAALVDTAGDLRVVREDVGRHNAVDKVIGALARDTDPPFGDLVLVVSARASFELVQKAAMVGLPALVAVGAPSSLAISLAQEVGMTLVAFARGTTFSVYAHPERLVAGPDVTQNI</sequence>
<keyword evidence="2 3" id="KW-0501">Molybdenum cofactor biosynthesis</keyword>
<dbReference type="PANTHER" id="PTHR30592:SF1">
    <property type="entry name" value="SULFUR CARRIER PROTEIN FDHD"/>
    <property type="match status" value="1"/>
</dbReference>
<dbReference type="Proteomes" id="UP000013167">
    <property type="component" value="Unassembled WGS sequence"/>
</dbReference>
<evidence type="ECO:0000256" key="1">
    <source>
        <dbReference type="ARBA" id="ARBA00022490"/>
    </source>
</evidence>
<dbReference type="NCBIfam" id="NF001943">
    <property type="entry name" value="PRK00724.1-2"/>
    <property type="match status" value="1"/>
</dbReference>
<dbReference type="GO" id="GO:0016783">
    <property type="term" value="F:sulfurtransferase activity"/>
    <property type="evidence" value="ECO:0007669"/>
    <property type="project" value="InterPro"/>
</dbReference>
<dbReference type="NCBIfam" id="TIGR00129">
    <property type="entry name" value="fdhD_narQ"/>
    <property type="match status" value="1"/>
</dbReference>
<keyword evidence="5" id="KW-1185">Reference proteome</keyword>
<dbReference type="GO" id="GO:0005737">
    <property type="term" value="C:cytoplasm"/>
    <property type="evidence" value="ECO:0007669"/>
    <property type="project" value="UniProtKB-SubCell"/>
</dbReference>
<feature type="active site" description="Cysteine persulfide intermediate" evidence="3">
    <location>
        <position position="117"/>
    </location>
</feature>
<dbReference type="AlphaFoldDB" id="N0E181"/>
<comment type="subcellular location">
    <subcellularLocation>
        <location evidence="3">Cytoplasm</location>
    </subcellularLocation>
</comment>
<dbReference type="HOGENOM" id="CLU_056887_3_0_11"/>
<comment type="caution">
    <text evidence="4">The sequence shown here is derived from an EMBL/GenBank/DDBJ whole genome shotgun (WGS) entry which is preliminary data.</text>
</comment>
<dbReference type="InterPro" id="IPR016193">
    <property type="entry name" value="Cytidine_deaminase-like"/>
</dbReference>
<dbReference type="Gene3D" id="3.10.20.10">
    <property type="match status" value="1"/>
</dbReference>
<organism evidence="4 5">
    <name type="scientific">Phycicoccus elongatus Lp2</name>
    <dbReference type="NCBI Taxonomy" id="1193181"/>
    <lineage>
        <taxon>Bacteria</taxon>
        <taxon>Bacillati</taxon>
        <taxon>Actinomycetota</taxon>
        <taxon>Actinomycetes</taxon>
        <taxon>Micrococcales</taxon>
        <taxon>Intrasporangiaceae</taxon>
        <taxon>Phycicoccus</taxon>
    </lineage>
</organism>
<dbReference type="RefSeq" id="WP_010849100.1">
    <property type="nucleotide sequence ID" value="NZ_HF570956.1"/>
</dbReference>
<dbReference type="InterPro" id="IPR003786">
    <property type="entry name" value="FdhD"/>
</dbReference>
<dbReference type="OrthoDB" id="3197277at2"/>
<comment type="caution">
    <text evidence="3">Lacks conserved residue(s) required for the propagation of feature annotation.</text>
</comment>
<dbReference type="STRING" id="1193181.BN10_20005"/>
<proteinExistence type="inferred from homology"/>
<name>N0E181_9MICO</name>
<protein>
    <recommendedName>
        <fullName evidence="3">Sulfur carrier protein FdhD</fullName>
    </recommendedName>
</protein>
<gene>
    <name evidence="3 4" type="primary">fdhD</name>
    <name evidence="4" type="ORF">BN10_20005</name>
</gene>
<dbReference type="GO" id="GO:0006777">
    <property type="term" value="P:Mo-molybdopterin cofactor biosynthetic process"/>
    <property type="evidence" value="ECO:0007669"/>
    <property type="project" value="UniProtKB-UniRule"/>
</dbReference>
<accession>N0E181</accession>
<keyword evidence="1 3" id="KW-0963">Cytoplasm</keyword>
<dbReference type="Pfam" id="PF02634">
    <property type="entry name" value="FdhD-NarQ"/>
    <property type="match status" value="1"/>
</dbReference>
<dbReference type="PANTHER" id="PTHR30592">
    <property type="entry name" value="FORMATE DEHYDROGENASE"/>
    <property type="match status" value="1"/>
</dbReference>
<dbReference type="eggNOG" id="COG1526">
    <property type="taxonomic scope" value="Bacteria"/>
</dbReference>
<dbReference type="GO" id="GO:0097163">
    <property type="term" value="F:sulfur carrier activity"/>
    <property type="evidence" value="ECO:0007669"/>
    <property type="project" value="UniProtKB-UniRule"/>
</dbReference>
<dbReference type="SUPFAM" id="SSF53927">
    <property type="entry name" value="Cytidine deaminase-like"/>
    <property type="match status" value="1"/>
</dbReference>
<evidence type="ECO:0000313" key="5">
    <source>
        <dbReference type="Proteomes" id="UP000013167"/>
    </source>
</evidence>
<evidence type="ECO:0000313" key="4">
    <source>
        <dbReference type="EMBL" id="CCH69541.1"/>
    </source>
</evidence>